<evidence type="ECO:0000313" key="3">
    <source>
        <dbReference type="Proteomes" id="UP000011082"/>
    </source>
</evidence>
<gene>
    <name evidence="2" type="ORF">VICG_01785</name>
</gene>
<dbReference type="AlphaFoldDB" id="L2GK15"/>
<proteinExistence type="predicted"/>
<accession>L2GK15</accession>
<dbReference type="VEuPathDB" id="MicrosporidiaDB:VICG_01785"/>
<dbReference type="OrthoDB" id="272703at2759"/>
<dbReference type="Pfam" id="PF14327">
    <property type="entry name" value="CSTF2_hinge"/>
    <property type="match status" value="1"/>
</dbReference>
<feature type="domain" description="Cleavage stimulation factor subunit 2 hinge" evidence="1">
    <location>
        <begin position="22"/>
        <end position="101"/>
    </location>
</feature>
<evidence type="ECO:0000259" key="1">
    <source>
        <dbReference type="Pfam" id="PF14327"/>
    </source>
</evidence>
<sequence length="151" mass="17368">MKTLKISFNGRPVKINYAENDLPQKTKDFPVKTLQIDSIMSVLDSFDQNYLKEVIEYLKKMVIDQPTQFKELLDRNPSLVVSILTVLVKLNLVSKDKVLELVESSFDVGKQKEQIAERITNMGENDLADLPEDIKNKIIKLKFILSKKDVK</sequence>
<dbReference type="HOGENOM" id="CLU_028601_2_1_1"/>
<dbReference type="GeneID" id="19882495"/>
<name>L2GK15_VITCO</name>
<dbReference type="OMA" id="VSFRMVY"/>
<dbReference type="Gene3D" id="1.25.40.630">
    <property type="match status" value="1"/>
</dbReference>
<dbReference type="EMBL" id="JH370148">
    <property type="protein sequence ID" value="ELA41186.1"/>
    <property type="molecule type" value="Genomic_DNA"/>
</dbReference>
<dbReference type="RefSeq" id="XP_007605230.1">
    <property type="nucleotide sequence ID" value="XM_007605168.1"/>
</dbReference>
<keyword evidence="3" id="KW-1185">Reference proteome</keyword>
<protein>
    <recommendedName>
        <fullName evidence="1">Cleavage stimulation factor subunit 2 hinge domain-containing protein</fullName>
    </recommendedName>
</protein>
<dbReference type="InParanoid" id="L2GK15"/>
<dbReference type="InterPro" id="IPR025742">
    <property type="entry name" value="CSTF2_hinge"/>
</dbReference>
<dbReference type="Proteomes" id="UP000011082">
    <property type="component" value="Unassembled WGS sequence"/>
</dbReference>
<reference evidence="3" key="1">
    <citation type="submission" date="2011-05" db="EMBL/GenBank/DDBJ databases">
        <title>The genome sequence of Vittaforma corneae strain ATCC 50505.</title>
        <authorList>
            <consortium name="The Broad Institute Genome Sequencing Platform"/>
            <person name="Cuomo C."/>
            <person name="Didier E."/>
            <person name="Bowers L."/>
            <person name="Young S.K."/>
            <person name="Zeng Q."/>
            <person name="Gargeya S."/>
            <person name="Fitzgerald M."/>
            <person name="Haas B."/>
            <person name="Abouelleil A."/>
            <person name="Alvarado L."/>
            <person name="Arachchi H.M."/>
            <person name="Berlin A."/>
            <person name="Chapman S.B."/>
            <person name="Gearin G."/>
            <person name="Goldberg J."/>
            <person name="Griggs A."/>
            <person name="Gujja S."/>
            <person name="Hansen M."/>
            <person name="Heiman D."/>
            <person name="Howarth C."/>
            <person name="Larimer J."/>
            <person name="Lui A."/>
            <person name="MacDonald P.J.P."/>
            <person name="McCowen C."/>
            <person name="Montmayeur A."/>
            <person name="Murphy C."/>
            <person name="Neiman D."/>
            <person name="Pearson M."/>
            <person name="Priest M."/>
            <person name="Roberts A."/>
            <person name="Saif S."/>
            <person name="Shea T."/>
            <person name="Sisk P."/>
            <person name="Stolte C."/>
            <person name="Sykes S."/>
            <person name="Wortman J."/>
            <person name="Nusbaum C."/>
            <person name="Birren B."/>
        </authorList>
    </citation>
    <scope>NUCLEOTIDE SEQUENCE [LARGE SCALE GENOMIC DNA]</scope>
    <source>
        <strain evidence="3">ATCC 50505</strain>
    </source>
</reference>
<evidence type="ECO:0000313" key="2">
    <source>
        <dbReference type="EMBL" id="ELA41186.1"/>
    </source>
</evidence>
<organism evidence="2 3">
    <name type="scientific">Vittaforma corneae (strain ATCC 50505)</name>
    <name type="common">Microsporidian parasite</name>
    <name type="synonym">Nosema corneum</name>
    <dbReference type="NCBI Taxonomy" id="993615"/>
    <lineage>
        <taxon>Eukaryota</taxon>
        <taxon>Fungi</taxon>
        <taxon>Fungi incertae sedis</taxon>
        <taxon>Microsporidia</taxon>
        <taxon>Nosematidae</taxon>
        <taxon>Vittaforma</taxon>
    </lineage>
</organism>
<dbReference type="STRING" id="993615.L2GK15"/>